<dbReference type="Pfam" id="PF08433">
    <property type="entry name" value="KTI12"/>
    <property type="match status" value="1"/>
</dbReference>
<evidence type="ECO:0000313" key="3">
    <source>
        <dbReference type="EMBL" id="EPB73917.1"/>
    </source>
</evidence>
<dbReference type="PANTHER" id="PTHR20873">
    <property type="entry name" value="L-SERYL-TRNA(SEC) KINASE"/>
    <property type="match status" value="1"/>
</dbReference>
<protein>
    <submittedName>
        <fullName evidence="3">Chromatin associated protein KTI12</fullName>
    </submittedName>
</protein>
<dbReference type="GO" id="GO:0005524">
    <property type="term" value="F:ATP binding"/>
    <property type="evidence" value="ECO:0007669"/>
    <property type="project" value="UniProtKB-KW"/>
</dbReference>
<keyword evidence="2" id="KW-0067">ATP-binding</keyword>
<dbReference type="SUPFAM" id="SSF52540">
    <property type="entry name" value="P-loop containing nucleoside triphosphate hydrolases"/>
    <property type="match status" value="1"/>
</dbReference>
<dbReference type="Gene3D" id="3.40.50.300">
    <property type="entry name" value="P-loop containing nucleotide triphosphate hydrolases"/>
    <property type="match status" value="1"/>
</dbReference>
<evidence type="ECO:0000256" key="2">
    <source>
        <dbReference type="ARBA" id="ARBA00022840"/>
    </source>
</evidence>
<dbReference type="InterPro" id="IPR052648">
    <property type="entry name" value="Ser-tRNA(Sec)_kinase"/>
</dbReference>
<accession>A0A0D6M1Z7</accession>
<dbReference type="Proteomes" id="UP000054495">
    <property type="component" value="Unassembled WGS sequence"/>
</dbReference>
<proteinExistence type="predicted"/>
<dbReference type="AlphaFoldDB" id="A0A0D6M1Z7"/>
<dbReference type="GO" id="GO:0016301">
    <property type="term" value="F:kinase activity"/>
    <property type="evidence" value="ECO:0007669"/>
    <property type="project" value="TreeGrafter"/>
</dbReference>
<sequence length="322" mass="37033">MMELQHQHPSAPFDVQRGIRRIPRETLSGRPLAANQKSSHQMSLLLIMGLPAAGKSTLCSKLLEYRPNAIIFSLDEVNGRWSEEFQAHSDRKSFEQTVRLYLEQNCDNDFDGLVVVDDNFYLRSMRRPFERMARAFGLRYCCVLVDCDVQDALARNSLRGESRVADDTILRMAREMEAPTDAVVYYGQGVEEILKRLRGPRPKRVHEPKSPPPPSSKSIMSEIDGLLRSVVSEFVHKGMDGRLLALAKRAVLDMCRQSRRAFTLDEVREALTKEYLSIKNGGENVHCDVWLWFYWRIWMALDVVYRSEKADALGKTMSFDKR</sequence>
<keyword evidence="1" id="KW-0547">Nucleotide-binding</keyword>
<organism evidence="3 4">
    <name type="scientific">Ancylostoma ceylanicum</name>
    <dbReference type="NCBI Taxonomy" id="53326"/>
    <lineage>
        <taxon>Eukaryota</taxon>
        <taxon>Metazoa</taxon>
        <taxon>Ecdysozoa</taxon>
        <taxon>Nematoda</taxon>
        <taxon>Chromadorea</taxon>
        <taxon>Rhabditida</taxon>
        <taxon>Rhabditina</taxon>
        <taxon>Rhabditomorpha</taxon>
        <taxon>Strongyloidea</taxon>
        <taxon>Ancylostomatidae</taxon>
        <taxon>Ancylostomatinae</taxon>
        <taxon>Ancylostoma</taxon>
    </lineage>
</organism>
<evidence type="ECO:0000313" key="4">
    <source>
        <dbReference type="Proteomes" id="UP000054495"/>
    </source>
</evidence>
<dbReference type="InterPro" id="IPR027417">
    <property type="entry name" value="P-loop_NTPase"/>
</dbReference>
<dbReference type="PANTHER" id="PTHR20873:SF0">
    <property type="entry name" value="L-SERYL-TRNA(SEC) KINASE"/>
    <property type="match status" value="1"/>
</dbReference>
<dbReference type="InterPro" id="IPR013641">
    <property type="entry name" value="KTI12/PSTK"/>
</dbReference>
<gene>
    <name evidence="3" type="ORF">ANCCEY_06979</name>
</gene>
<evidence type="ECO:0000256" key="1">
    <source>
        <dbReference type="ARBA" id="ARBA00022741"/>
    </source>
</evidence>
<keyword evidence="4" id="KW-1185">Reference proteome</keyword>
<name>A0A0D6M1Z7_9BILA</name>
<reference evidence="3 4" key="1">
    <citation type="submission" date="2013-05" db="EMBL/GenBank/DDBJ databases">
        <title>Draft genome of the parasitic nematode Anyclostoma ceylanicum.</title>
        <authorList>
            <person name="Mitreva M."/>
        </authorList>
    </citation>
    <scope>NUCLEOTIDE SEQUENCE [LARGE SCALE GENOMIC DNA]</scope>
</reference>
<dbReference type="EMBL" id="KE124964">
    <property type="protein sequence ID" value="EPB73917.1"/>
    <property type="molecule type" value="Genomic_DNA"/>
</dbReference>
<dbReference type="GO" id="GO:0000049">
    <property type="term" value="F:tRNA binding"/>
    <property type="evidence" value="ECO:0007669"/>
    <property type="project" value="TreeGrafter"/>
</dbReference>